<dbReference type="GO" id="GO:0016192">
    <property type="term" value="P:vesicle-mediated transport"/>
    <property type="evidence" value="ECO:0007669"/>
    <property type="project" value="TreeGrafter"/>
</dbReference>
<sequence length="137" mass="15326">MANALGKGARRRIQKLCNPDFPNFPMNLSQPAEENHANPDMLLSCPLQACMNKKDSWLFWSTLYLYAIAWIFLGIFSLIRFQLDYILVVGVCLSLSIANIIGFTKCHKDAKKLIQAFASQSLASHFSSRIQSALSVA</sequence>
<name>A0AAV5LTS4_9ROSI</name>
<evidence type="ECO:0000256" key="6">
    <source>
        <dbReference type="RuleBase" id="RU361206"/>
    </source>
</evidence>
<evidence type="ECO:0000313" key="7">
    <source>
        <dbReference type="EMBL" id="GKV40562.1"/>
    </source>
</evidence>
<dbReference type="Proteomes" id="UP001054252">
    <property type="component" value="Unassembled WGS sequence"/>
</dbReference>
<dbReference type="AlphaFoldDB" id="A0AAV5LTS4"/>
<evidence type="ECO:0000256" key="5">
    <source>
        <dbReference type="ARBA" id="ARBA00023136"/>
    </source>
</evidence>
<comment type="similarity">
    <text evidence="2 6">Belongs to the TVP23 family.</text>
</comment>
<keyword evidence="5 6" id="KW-0472">Membrane</keyword>
<evidence type="ECO:0000256" key="3">
    <source>
        <dbReference type="ARBA" id="ARBA00022692"/>
    </source>
</evidence>
<keyword evidence="4 6" id="KW-1133">Transmembrane helix</keyword>
<evidence type="ECO:0000256" key="1">
    <source>
        <dbReference type="ARBA" id="ARBA00004141"/>
    </source>
</evidence>
<feature type="transmembrane region" description="Helical" evidence="6">
    <location>
        <begin position="57"/>
        <end position="79"/>
    </location>
</feature>
<comment type="caution">
    <text evidence="7">The sequence shown here is derived from an EMBL/GenBank/DDBJ whole genome shotgun (WGS) entry which is preliminary data.</text>
</comment>
<reference evidence="7 8" key="1">
    <citation type="journal article" date="2021" name="Commun. Biol.">
        <title>The genome of Shorea leprosula (Dipterocarpaceae) highlights the ecological relevance of drought in aseasonal tropical rainforests.</title>
        <authorList>
            <person name="Ng K.K.S."/>
            <person name="Kobayashi M.J."/>
            <person name="Fawcett J.A."/>
            <person name="Hatakeyama M."/>
            <person name="Paape T."/>
            <person name="Ng C.H."/>
            <person name="Ang C.C."/>
            <person name="Tnah L.H."/>
            <person name="Lee C.T."/>
            <person name="Nishiyama T."/>
            <person name="Sese J."/>
            <person name="O'Brien M.J."/>
            <person name="Copetti D."/>
            <person name="Mohd Noor M.I."/>
            <person name="Ong R.C."/>
            <person name="Putra M."/>
            <person name="Sireger I.Z."/>
            <person name="Indrioko S."/>
            <person name="Kosugi Y."/>
            <person name="Izuno A."/>
            <person name="Isagi Y."/>
            <person name="Lee S.L."/>
            <person name="Shimizu K.K."/>
        </authorList>
    </citation>
    <scope>NUCLEOTIDE SEQUENCE [LARGE SCALE GENOMIC DNA]</scope>
    <source>
        <strain evidence="7">214</strain>
    </source>
</reference>
<organism evidence="7 8">
    <name type="scientific">Rubroshorea leprosula</name>
    <dbReference type="NCBI Taxonomy" id="152421"/>
    <lineage>
        <taxon>Eukaryota</taxon>
        <taxon>Viridiplantae</taxon>
        <taxon>Streptophyta</taxon>
        <taxon>Embryophyta</taxon>
        <taxon>Tracheophyta</taxon>
        <taxon>Spermatophyta</taxon>
        <taxon>Magnoliopsida</taxon>
        <taxon>eudicotyledons</taxon>
        <taxon>Gunneridae</taxon>
        <taxon>Pentapetalae</taxon>
        <taxon>rosids</taxon>
        <taxon>malvids</taxon>
        <taxon>Malvales</taxon>
        <taxon>Dipterocarpaceae</taxon>
        <taxon>Rubroshorea</taxon>
    </lineage>
</organism>
<dbReference type="PANTHER" id="PTHR13019:SF7">
    <property type="entry name" value="GOLGI APPARATUS MEMBRANE PROTEIN TVP23"/>
    <property type="match status" value="1"/>
</dbReference>
<evidence type="ECO:0000256" key="4">
    <source>
        <dbReference type="ARBA" id="ARBA00022989"/>
    </source>
</evidence>
<feature type="transmembrane region" description="Helical" evidence="6">
    <location>
        <begin position="85"/>
        <end position="104"/>
    </location>
</feature>
<keyword evidence="8" id="KW-1185">Reference proteome</keyword>
<protein>
    <recommendedName>
        <fullName evidence="6">Golgi apparatus membrane protein TVP23</fullName>
    </recommendedName>
</protein>
<dbReference type="Pfam" id="PF05832">
    <property type="entry name" value="DUF846"/>
    <property type="match status" value="1"/>
</dbReference>
<dbReference type="InterPro" id="IPR008564">
    <property type="entry name" value="TVP23-like"/>
</dbReference>
<comment type="function">
    <text evidence="6">Golgi membrane protein involved in vesicular trafficking.</text>
</comment>
<dbReference type="PANTHER" id="PTHR13019">
    <property type="entry name" value="GOLGI APPARATUS MEMBRANE PROTEIN TVP23"/>
    <property type="match status" value="1"/>
</dbReference>
<accession>A0AAV5LTS4</accession>
<evidence type="ECO:0000256" key="2">
    <source>
        <dbReference type="ARBA" id="ARBA00005467"/>
    </source>
</evidence>
<keyword evidence="3 6" id="KW-0812">Transmembrane</keyword>
<evidence type="ECO:0000313" key="8">
    <source>
        <dbReference type="Proteomes" id="UP001054252"/>
    </source>
</evidence>
<keyword evidence="6" id="KW-0333">Golgi apparatus</keyword>
<comment type="subcellular location">
    <subcellularLocation>
        <location evidence="6">Golgi apparatus membrane</location>
        <topology evidence="6">Multi-pass membrane protein</topology>
    </subcellularLocation>
    <subcellularLocation>
        <location evidence="1">Membrane</location>
        <topology evidence="1">Multi-pass membrane protein</topology>
    </subcellularLocation>
</comment>
<gene>
    <name evidence="7" type="ORF">SLEP1_g48190</name>
</gene>
<proteinExistence type="inferred from homology"/>
<dbReference type="GO" id="GO:0000139">
    <property type="term" value="C:Golgi membrane"/>
    <property type="evidence" value="ECO:0007669"/>
    <property type="project" value="UniProtKB-SubCell"/>
</dbReference>
<dbReference type="EMBL" id="BPVZ01000142">
    <property type="protein sequence ID" value="GKV40562.1"/>
    <property type="molecule type" value="Genomic_DNA"/>
</dbReference>
<dbReference type="GO" id="GO:0009306">
    <property type="term" value="P:protein secretion"/>
    <property type="evidence" value="ECO:0007669"/>
    <property type="project" value="TreeGrafter"/>
</dbReference>